<reference evidence="2 3" key="1">
    <citation type="submission" date="2023-07" db="EMBL/GenBank/DDBJ databases">
        <title>Description of novel actinomycetes strains, isolated from tidal flat sediment.</title>
        <authorList>
            <person name="Lu C."/>
        </authorList>
    </citation>
    <scope>NUCLEOTIDE SEQUENCE [LARGE SCALE GENOMIC DNA]</scope>
    <source>
        <strain evidence="2 3">SYSU T00b441</strain>
    </source>
</reference>
<evidence type="ECO:0000313" key="2">
    <source>
        <dbReference type="EMBL" id="MDO8107221.1"/>
    </source>
</evidence>
<feature type="region of interest" description="Disordered" evidence="1">
    <location>
        <begin position="1"/>
        <end position="30"/>
    </location>
</feature>
<gene>
    <name evidence="2" type="ORF">Q6348_08440</name>
</gene>
<feature type="region of interest" description="Disordered" evidence="1">
    <location>
        <begin position="45"/>
        <end position="69"/>
    </location>
</feature>
<feature type="compositionally biased region" description="Basic and acidic residues" evidence="1">
    <location>
        <begin position="18"/>
        <end position="30"/>
    </location>
</feature>
<evidence type="ECO:0000313" key="3">
    <source>
        <dbReference type="Proteomes" id="UP001232536"/>
    </source>
</evidence>
<dbReference type="Proteomes" id="UP001232536">
    <property type="component" value="Unassembled WGS sequence"/>
</dbReference>
<dbReference type="EMBL" id="JAUQYP010000001">
    <property type="protein sequence ID" value="MDO8107221.1"/>
    <property type="molecule type" value="Genomic_DNA"/>
</dbReference>
<protein>
    <submittedName>
        <fullName evidence="2">Uncharacterized protein</fullName>
    </submittedName>
</protein>
<sequence>MTARPEPGAGRARTPTPRRRDADAGGATDRELRRFALLVRLEALRHAPMPTARRYPSSPRPPRSRRRLR</sequence>
<dbReference type="RefSeq" id="WP_304600854.1">
    <property type="nucleotide sequence ID" value="NZ_JAUQYP010000001.1"/>
</dbReference>
<keyword evidence="3" id="KW-1185">Reference proteome</keyword>
<organism evidence="2 3">
    <name type="scientific">Actinotalea lenta</name>
    <dbReference type="NCBI Taxonomy" id="3064654"/>
    <lineage>
        <taxon>Bacteria</taxon>
        <taxon>Bacillati</taxon>
        <taxon>Actinomycetota</taxon>
        <taxon>Actinomycetes</taxon>
        <taxon>Micrococcales</taxon>
        <taxon>Cellulomonadaceae</taxon>
        <taxon>Actinotalea</taxon>
    </lineage>
</organism>
<proteinExistence type="predicted"/>
<comment type="caution">
    <text evidence="2">The sequence shown here is derived from an EMBL/GenBank/DDBJ whole genome shotgun (WGS) entry which is preliminary data.</text>
</comment>
<evidence type="ECO:0000256" key="1">
    <source>
        <dbReference type="SAM" id="MobiDB-lite"/>
    </source>
</evidence>
<accession>A0ABT9D8L2</accession>
<name>A0ABT9D8L2_9CELL</name>